<evidence type="ECO:0000256" key="1">
    <source>
        <dbReference type="ARBA" id="ARBA00004123"/>
    </source>
</evidence>
<keyword evidence="2" id="KW-0813">Transport</keyword>
<feature type="compositionally biased region" description="Low complexity" evidence="5">
    <location>
        <begin position="1165"/>
        <end position="1174"/>
    </location>
</feature>
<dbReference type="Proteomes" id="UP001163798">
    <property type="component" value="Unassembled WGS sequence"/>
</dbReference>
<feature type="compositionally biased region" description="Low complexity" evidence="5">
    <location>
        <begin position="729"/>
        <end position="757"/>
    </location>
</feature>
<evidence type="ECO:0000256" key="3">
    <source>
        <dbReference type="ARBA" id="ARBA00023242"/>
    </source>
</evidence>
<keyword evidence="3" id="KW-0539">Nucleus</keyword>
<evidence type="ECO:0000259" key="6">
    <source>
        <dbReference type="Pfam" id="PF16755"/>
    </source>
</evidence>
<evidence type="ECO:0000256" key="5">
    <source>
        <dbReference type="SAM" id="MobiDB-lite"/>
    </source>
</evidence>
<sequence>MTELTRLVRPAQSQSEVPSSSKECHAEGIKYPSFRQLNKKSRILLSPQYLSTDQNHVYRDLAVSNKKGWFAAIQNNAGTFGAILSPLSELRKSMKEATNGTSAFTPQRTLSFSTSEPNILTFACNDSRLIVGFKSGQIIAYDTSSVFTPGSNEIPPLHVLQSSQQPLLDIIPNPNEEDPNLANLLAAVRTDGTVQLLNSSLESQGGWLASDADSTPVAVAWSPKGKQLAIGLRQGDILTFTLEAKSSPQRHIPPTAQGTLVSIQWLAPGHTFRTTYAASEPVHHIVYSEKRTSPIVWTRLEYSFQLPGRNRQHSYSAVLPRWDDQADDRLLVLVGDMSCTDLEVIGNNGNEWYQQSQENPLSIPLDKESEDTVILSLQVDFTDTDPTEGGHPIVYAYLNDGTIQGWYVDHPENKPYAGMAGNAASIQSSTSAFTQPSQSAFGSQPSSFDQSSAFGNAQASPSFARTSATPAFGQPSFGQTSFGQPASSNLGSTNSSGGFASFATNSASSFGTGSLTSSAPSNTSSFSNAQVEAPPITRDASMSDSTPAFGGLSLGDSTESPKPKSTFGSAGSTFGSPSPLPLPPDHPTNKAAQSTAFGSGGGSLIKPATGFGAFASGNFGVFGNTSNTPNSAVSGGTFSSQPTSAFALNNGPPKTGSELGQSGFAQPSFGQSSFGKPSFGQPAFGQSSFGTKSAASNPSSGGFGAFAQTPTSFANTAASSPQAGGGGFAAFAGTPSTFGPAASSGKSVFGSSSTSGAEEQKSDAFSGFASKGPSPFGSQSPSGGVFANFVSNGPSVFGQPAPTSGGGAFGEVKSESPSSFGQPSAGGAFGALKSVSPSVFGQPAPPGVPTDSAFVLSMGSPDKERSVTPEAGSPTLPSSPESDTTTVKPSFLSVERLDTPGSTSSVVQKSTSILKPAAGFGAFSNTMSDSSPFLKTKTDNNKPVIMAFGNLGSAKPALPSNTPSSSTGPTFGATSQLGFGFGLKPAVSTPSATASPSTNTPTTTTSAFGAFSGAASPFTTVTTSSKSFGDLLKAGKTETPGPNSQPPSNGVPSTSPVSSSPAITKSNDSDKTGHAEKTPTEDREKGKAVEEPLKEESISSTSSSFVEISRPYEHGGDEPDEVPDSEHGDDDDGDFLSESDGSQSGEEHVEEGEFEEVEEKEYSEESSPSSSPEPTEIPLPPSRSRSNTPLAENPKIDSTSPSPSSSEDADSSRLSTIREESTTPPGSPTKPQAPAIVAPAPINAPVTSLGIGRPSTRPTRSSPLANEPLTGIGEAEEQEEEKPKSTVALKPRPASPKTPFGVIPSKSRSSSPEESKLNEGKRPKTPPLLSNFFGGGSTPTTPKPVAASLPTFATPLKSSSSQSTPVSTGPTSSSSTNLFGKPFSLQPAINVTDSAVPKFSSVFTPPASGFLASATAKLESREGFPPSPPLFTMSQHITPPTLSPGTPQPPSPSSLPSPFTPPPTVGPSIPSPGTVSALPPMENGMQKECQMLVEMMQSELERLRARAGVAAKKREIMSKSAGGSRRKEDLGSRDKWAPCDAPQFGALLRQLEQDIFELKASTEKQKEDVRDIGKSMIKAGARREEIARFNKAKSDNEFSRMLKTRSLGPEHLENQTQLRRNIRAMRNKVDQLEDQLRAHKKRLSEVNSGRPTIKPPSLDTIHRTYRNIDIALQQQGDEVAQLNARLRKLDLTASTHNSPATRDPRLPSFSPRSRPFIITPDVAVTTAAALNAERSAYKLKTMLLKARQEPLLNVKAKEVAEGGKKVPLAYTTPKSSLPLMNSGEIPFNTPIIRGPLFGGTASPSAPETGKWDTLSFPEDNFHPSIPMSSGGRRGGPPQRKHGTAPSVKKSPAPGSPETGGAPKPSPPTASFDWGPLPIFNKPSSGLPGFEKVATNAPSLSPPAPQPGGTRIGISPPSSFGSVSSR</sequence>
<feature type="region of interest" description="Disordered" evidence="5">
    <location>
        <begin position="536"/>
        <end position="596"/>
    </location>
</feature>
<feature type="region of interest" description="Disordered" evidence="5">
    <location>
        <begin position="1"/>
        <end position="22"/>
    </location>
</feature>
<feature type="compositionally biased region" description="Low complexity" evidence="5">
    <location>
        <begin position="1098"/>
        <end position="1109"/>
    </location>
</feature>
<evidence type="ECO:0000313" key="8">
    <source>
        <dbReference type="Proteomes" id="UP001163798"/>
    </source>
</evidence>
<dbReference type="EMBL" id="MU793326">
    <property type="protein sequence ID" value="KAJ3786013.1"/>
    <property type="molecule type" value="Genomic_DNA"/>
</dbReference>
<feature type="region of interest" description="Disordered" evidence="5">
    <location>
        <begin position="954"/>
        <end position="1016"/>
    </location>
</feature>
<feature type="compositionally biased region" description="Low complexity" evidence="5">
    <location>
        <begin position="1046"/>
        <end position="1061"/>
    </location>
</feature>
<dbReference type="InterPro" id="IPR039462">
    <property type="entry name" value="Nup159/Nup146_N"/>
</dbReference>
<feature type="compositionally biased region" description="Low complexity" evidence="5">
    <location>
        <begin position="985"/>
        <end position="1016"/>
    </location>
</feature>
<dbReference type="Gene3D" id="2.130.10.10">
    <property type="entry name" value="YVTN repeat-like/Quinoprotein amine dehydrogenase"/>
    <property type="match status" value="1"/>
</dbReference>
<protein>
    <recommendedName>
        <fullName evidence="6">Nucleoporin Nup159/Nup146 N-terminal domain-containing protein</fullName>
    </recommendedName>
</protein>
<comment type="caution">
    <text evidence="7">The sequence shown here is derived from an EMBL/GenBank/DDBJ whole genome shotgun (WGS) entry which is preliminary data.</text>
</comment>
<evidence type="ECO:0000256" key="2">
    <source>
        <dbReference type="ARBA" id="ARBA00022448"/>
    </source>
</evidence>
<feature type="compositionally biased region" description="Pro residues" evidence="5">
    <location>
        <begin position="1446"/>
        <end position="1465"/>
    </location>
</feature>
<feature type="compositionally biased region" description="Low complexity" evidence="5">
    <location>
        <begin position="1196"/>
        <end position="1206"/>
    </location>
</feature>
<dbReference type="InterPro" id="IPR015943">
    <property type="entry name" value="WD40/YVTN_repeat-like_dom_sf"/>
</dbReference>
<feature type="coiled-coil region" evidence="4">
    <location>
        <begin position="1615"/>
        <end position="1692"/>
    </location>
</feature>
<gene>
    <name evidence="7" type="ORF">GGU10DRAFT_311953</name>
</gene>
<feature type="compositionally biased region" description="Acidic residues" evidence="5">
    <location>
        <begin position="1118"/>
        <end position="1137"/>
    </location>
</feature>
<feature type="compositionally biased region" description="Low complexity" evidence="5">
    <location>
        <begin position="959"/>
        <end position="975"/>
    </location>
</feature>
<feature type="compositionally biased region" description="Polar residues" evidence="5">
    <location>
        <begin position="11"/>
        <end position="21"/>
    </location>
</feature>
<feature type="region of interest" description="Disordered" evidence="5">
    <location>
        <begin position="429"/>
        <end position="491"/>
    </location>
</feature>
<dbReference type="Pfam" id="PF16755">
    <property type="entry name" value="Beta-prop_NUP159_NUP214"/>
    <property type="match status" value="1"/>
</dbReference>
<name>A0AA38KF16_9AGAR</name>
<feature type="region of interest" description="Disordered" evidence="5">
    <location>
        <begin position="1029"/>
        <end position="1380"/>
    </location>
</feature>
<feature type="compositionally biased region" description="Polar residues" evidence="5">
    <location>
        <begin position="684"/>
        <end position="700"/>
    </location>
</feature>
<feature type="compositionally biased region" description="Low complexity" evidence="5">
    <location>
        <begin position="1232"/>
        <end position="1246"/>
    </location>
</feature>
<feature type="compositionally biased region" description="Low complexity" evidence="5">
    <location>
        <begin position="511"/>
        <end position="529"/>
    </location>
</feature>
<evidence type="ECO:0000313" key="7">
    <source>
        <dbReference type="EMBL" id="KAJ3786013.1"/>
    </source>
</evidence>
<keyword evidence="4" id="KW-0175">Coiled coil</keyword>
<feature type="region of interest" description="Disordered" evidence="5">
    <location>
        <begin position="1693"/>
        <end position="1712"/>
    </location>
</feature>
<evidence type="ECO:0000256" key="4">
    <source>
        <dbReference type="SAM" id="Coils"/>
    </source>
</evidence>
<feature type="region of interest" description="Disordered" evidence="5">
    <location>
        <begin position="1515"/>
        <end position="1537"/>
    </location>
</feature>
<feature type="compositionally biased region" description="Low complexity" evidence="5">
    <location>
        <begin position="565"/>
        <end position="577"/>
    </location>
</feature>
<feature type="compositionally biased region" description="Polar residues" evidence="5">
    <location>
        <begin position="476"/>
        <end position="486"/>
    </location>
</feature>
<feature type="compositionally biased region" description="Low complexity" evidence="5">
    <location>
        <begin position="1911"/>
        <end position="1925"/>
    </location>
</feature>
<feature type="region of interest" description="Disordered" evidence="5">
    <location>
        <begin position="1419"/>
        <end position="1489"/>
    </location>
</feature>
<dbReference type="SUPFAM" id="SSF117289">
    <property type="entry name" value="Nucleoporin domain"/>
    <property type="match status" value="1"/>
</dbReference>
<feature type="compositionally biased region" description="Polar residues" evidence="5">
    <location>
        <begin position="658"/>
        <end position="675"/>
    </location>
</feature>
<accession>A0AA38KF16</accession>
<feature type="compositionally biased region" description="Acidic residues" evidence="5">
    <location>
        <begin position="1148"/>
        <end position="1164"/>
    </location>
</feature>
<feature type="region of interest" description="Disordered" evidence="5">
    <location>
        <begin position="511"/>
        <end position="530"/>
    </location>
</feature>
<feature type="domain" description="Nucleoporin Nup159/Nup146 N-terminal" evidence="6">
    <location>
        <begin position="60"/>
        <end position="382"/>
    </location>
</feature>
<organism evidence="7 8">
    <name type="scientific">Lentinula aff. detonsa</name>
    <dbReference type="NCBI Taxonomy" id="2804958"/>
    <lineage>
        <taxon>Eukaryota</taxon>
        <taxon>Fungi</taxon>
        <taxon>Dikarya</taxon>
        <taxon>Basidiomycota</taxon>
        <taxon>Agaricomycotina</taxon>
        <taxon>Agaricomycetes</taxon>
        <taxon>Agaricomycetidae</taxon>
        <taxon>Agaricales</taxon>
        <taxon>Marasmiineae</taxon>
        <taxon>Omphalotaceae</taxon>
        <taxon>Lentinula</taxon>
    </lineage>
</organism>
<feature type="compositionally biased region" description="Basic and acidic residues" evidence="5">
    <location>
        <begin position="1067"/>
        <end position="1097"/>
    </location>
</feature>
<feature type="compositionally biased region" description="Polar residues" evidence="5">
    <location>
        <begin position="875"/>
        <end position="888"/>
    </location>
</feature>
<feature type="compositionally biased region" description="Low complexity" evidence="5">
    <location>
        <begin position="772"/>
        <end position="784"/>
    </location>
</feature>
<feature type="compositionally biased region" description="Polar residues" evidence="5">
    <location>
        <begin position="429"/>
        <end position="469"/>
    </location>
</feature>
<feature type="region of interest" description="Disordered" evidence="5">
    <location>
        <begin position="643"/>
        <end position="891"/>
    </location>
</feature>
<reference evidence="7" key="1">
    <citation type="submission" date="2022-08" db="EMBL/GenBank/DDBJ databases">
        <authorList>
            <consortium name="DOE Joint Genome Institute"/>
            <person name="Min B."/>
            <person name="Riley R."/>
            <person name="Sierra-Patev S."/>
            <person name="Naranjo-Ortiz M."/>
            <person name="Looney B."/>
            <person name="Konkel Z."/>
            <person name="Slot J.C."/>
            <person name="Sakamoto Y."/>
            <person name="Steenwyk J.L."/>
            <person name="Rokas A."/>
            <person name="Carro J."/>
            <person name="Camarero S."/>
            <person name="Ferreira P."/>
            <person name="Molpeceres G."/>
            <person name="Ruiz-Duenas F.J."/>
            <person name="Serrano A."/>
            <person name="Henrissat B."/>
            <person name="Drula E."/>
            <person name="Hughes K.W."/>
            <person name="Mata J.L."/>
            <person name="Ishikawa N.K."/>
            <person name="Vargas-Isla R."/>
            <person name="Ushijima S."/>
            <person name="Smith C.A."/>
            <person name="Ahrendt S."/>
            <person name="Andreopoulos W."/>
            <person name="He G."/>
            <person name="Labutti K."/>
            <person name="Lipzen A."/>
            <person name="Ng V."/>
            <person name="Sandor L."/>
            <person name="Barry K."/>
            <person name="Martinez A.T."/>
            <person name="Xiao Y."/>
            <person name="Gibbons J.G."/>
            <person name="Terashima K."/>
            <person name="Hibbett D.S."/>
            <person name="Grigoriev I.V."/>
        </authorList>
    </citation>
    <scope>NUCLEOTIDE SEQUENCE</scope>
    <source>
        <strain evidence="7">TFB10291</strain>
    </source>
</reference>
<keyword evidence="8" id="KW-1185">Reference proteome</keyword>
<proteinExistence type="predicted"/>
<feature type="region of interest" description="Disordered" evidence="5">
    <location>
        <begin position="1798"/>
        <end position="1925"/>
    </location>
</feature>
<feature type="compositionally biased region" description="Low complexity" evidence="5">
    <location>
        <begin position="1354"/>
        <end position="1376"/>
    </location>
</feature>
<feature type="compositionally biased region" description="Basic and acidic residues" evidence="5">
    <location>
        <begin position="1311"/>
        <end position="1322"/>
    </location>
</feature>
<feature type="compositionally biased region" description="Basic and acidic residues" evidence="5">
    <location>
        <begin position="1525"/>
        <end position="1537"/>
    </location>
</feature>
<comment type="subcellular location">
    <subcellularLocation>
        <location evidence="1">Nucleus</location>
    </subcellularLocation>
</comment>
<dbReference type="GO" id="GO:0005634">
    <property type="term" value="C:nucleus"/>
    <property type="evidence" value="ECO:0007669"/>
    <property type="project" value="UniProtKB-SubCell"/>
</dbReference>